<dbReference type="NCBIfam" id="NF038065">
    <property type="entry name" value="Pr6Pr"/>
    <property type="match status" value="1"/>
</dbReference>
<feature type="transmembrane region" description="Helical" evidence="1">
    <location>
        <begin position="159"/>
        <end position="182"/>
    </location>
</feature>
<evidence type="ECO:0000256" key="1">
    <source>
        <dbReference type="SAM" id="Phobius"/>
    </source>
</evidence>
<feature type="transmembrane region" description="Helical" evidence="1">
    <location>
        <begin position="127"/>
        <end position="147"/>
    </location>
</feature>
<gene>
    <name evidence="2" type="ORF">EHO60_01975</name>
</gene>
<proteinExistence type="predicted"/>
<feature type="transmembrane region" description="Helical" evidence="1">
    <location>
        <begin position="194"/>
        <end position="218"/>
    </location>
</feature>
<accession>A0A4R9GLV4</accession>
<name>A0A4R9GLV4_9LEPT</name>
<keyword evidence="3" id="KW-1185">Reference proteome</keyword>
<feature type="transmembrane region" description="Helical" evidence="1">
    <location>
        <begin position="95"/>
        <end position="115"/>
    </location>
</feature>
<dbReference type="InterPro" id="IPR049713">
    <property type="entry name" value="Pr6Pr-like"/>
</dbReference>
<organism evidence="2 3">
    <name type="scientific">Leptospira fletcheri</name>
    <dbReference type="NCBI Taxonomy" id="2484981"/>
    <lineage>
        <taxon>Bacteria</taxon>
        <taxon>Pseudomonadati</taxon>
        <taxon>Spirochaetota</taxon>
        <taxon>Spirochaetia</taxon>
        <taxon>Leptospirales</taxon>
        <taxon>Leptospiraceae</taxon>
        <taxon>Leptospira</taxon>
    </lineage>
</organism>
<protein>
    <submittedName>
        <fullName evidence="2">Uncharacterized protein</fullName>
    </submittedName>
</protein>
<dbReference type="OrthoDB" id="9809977at2"/>
<keyword evidence="1" id="KW-1133">Transmembrane helix</keyword>
<dbReference type="AlphaFoldDB" id="A0A4R9GLV4"/>
<dbReference type="Proteomes" id="UP000298458">
    <property type="component" value="Unassembled WGS sequence"/>
</dbReference>
<evidence type="ECO:0000313" key="2">
    <source>
        <dbReference type="EMBL" id="TGK14136.1"/>
    </source>
</evidence>
<dbReference type="EMBL" id="RQET01000001">
    <property type="protein sequence ID" value="TGK14136.1"/>
    <property type="molecule type" value="Genomic_DNA"/>
</dbReference>
<feature type="transmembrane region" description="Helical" evidence="1">
    <location>
        <begin position="64"/>
        <end position="83"/>
    </location>
</feature>
<keyword evidence="1" id="KW-0472">Membrane</keyword>
<comment type="caution">
    <text evidence="2">The sequence shown here is derived from an EMBL/GenBank/DDBJ whole genome shotgun (WGS) entry which is preliminary data.</text>
</comment>
<sequence length="233" mass="25839">MNKENTSERKLLNFRLFFGLSAFLCLVGVSLELYSAYHHKSVLPPNAGFTRTFGPGLDGLFNHFFYFTTQSNIIIGISAFLLALNPVRTSDQFHIWRLVGIIDITITCIVFNFVLKNSPRPDQIASLASTIQHAINPSLAILGWLIYGPKGSVSVKRVAIAALVPIAYAIFTLVRGAILVWYPYNILDVTNLGYGGVSIYIAAIFILFLIIAGFLAVIERWIGPRISTRIESN</sequence>
<dbReference type="RefSeq" id="WP_135766478.1">
    <property type="nucleotide sequence ID" value="NZ_RQET01000001.1"/>
</dbReference>
<reference evidence="2" key="1">
    <citation type="journal article" date="2019" name="PLoS Negl. Trop. Dis.">
        <title>Revisiting the worldwide diversity of Leptospira species in the environment.</title>
        <authorList>
            <person name="Vincent A.T."/>
            <person name="Schiettekatte O."/>
            <person name="Bourhy P."/>
            <person name="Veyrier F.J."/>
            <person name="Picardeau M."/>
        </authorList>
    </citation>
    <scope>NUCLEOTIDE SEQUENCE [LARGE SCALE GENOMIC DNA]</scope>
    <source>
        <strain evidence="2">SSW15</strain>
    </source>
</reference>
<keyword evidence="1" id="KW-0812">Transmembrane</keyword>
<evidence type="ECO:0000313" key="3">
    <source>
        <dbReference type="Proteomes" id="UP000298458"/>
    </source>
</evidence>
<feature type="transmembrane region" description="Helical" evidence="1">
    <location>
        <begin position="12"/>
        <end position="37"/>
    </location>
</feature>